<comment type="cofactor">
    <cofactor evidence="1">
        <name>Zn(2+)</name>
        <dbReference type="ChEBI" id="CHEBI:29105"/>
    </cofactor>
</comment>
<comment type="caution">
    <text evidence="2">Lacks conserved residue(s) required for the propagation of feature annotation.</text>
</comment>
<evidence type="ECO:0000256" key="3">
    <source>
        <dbReference type="SAM" id="Phobius"/>
    </source>
</evidence>
<dbReference type="AlphaFoldDB" id="A0A7R9C2K2"/>
<dbReference type="InterPro" id="IPR001506">
    <property type="entry name" value="Peptidase_M12A"/>
</dbReference>
<dbReference type="EMBL" id="CAJPEX010009856">
    <property type="protein sequence ID" value="CAG0924955.1"/>
    <property type="molecule type" value="Genomic_DNA"/>
</dbReference>
<evidence type="ECO:0000256" key="1">
    <source>
        <dbReference type="ARBA" id="ARBA00001947"/>
    </source>
</evidence>
<accession>A0A7R9C2K2</accession>
<protein>
    <recommendedName>
        <fullName evidence="4">Peptidase M12A domain-containing protein</fullName>
    </recommendedName>
</protein>
<dbReference type="GO" id="GO:0006508">
    <property type="term" value="P:proteolysis"/>
    <property type="evidence" value="ECO:0007669"/>
    <property type="project" value="InterPro"/>
</dbReference>
<evidence type="ECO:0000313" key="5">
    <source>
        <dbReference type="EMBL" id="CAD7284803.1"/>
    </source>
</evidence>
<feature type="transmembrane region" description="Helical" evidence="3">
    <location>
        <begin position="56"/>
        <end position="75"/>
    </location>
</feature>
<evidence type="ECO:0000259" key="4">
    <source>
        <dbReference type="PROSITE" id="PS51864"/>
    </source>
</evidence>
<name>A0A7R9C2K2_9CRUS</name>
<organism evidence="5">
    <name type="scientific">Notodromas monacha</name>
    <dbReference type="NCBI Taxonomy" id="399045"/>
    <lineage>
        <taxon>Eukaryota</taxon>
        <taxon>Metazoa</taxon>
        <taxon>Ecdysozoa</taxon>
        <taxon>Arthropoda</taxon>
        <taxon>Crustacea</taxon>
        <taxon>Oligostraca</taxon>
        <taxon>Ostracoda</taxon>
        <taxon>Podocopa</taxon>
        <taxon>Podocopida</taxon>
        <taxon>Cypridocopina</taxon>
        <taxon>Cypridoidea</taxon>
        <taxon>Cyprididae</taxon>
        <taxon>Notodromas</taxon>
    </lineage>
</organism>
<feature type="non-terminal residue" evidence="5">
    <location>
        <position position="176"/>
    </location>
</feature>
<dbReference type="Proteomes" id="UP000678499">
    <property type="component" value="Unassembled WGS sequence"/>
</dbReference>
<reference evidence="5" key="1">
    <citation type="submission" date="2020-11" db="EMBL/GenBank/DDBJ databases">
        <authorList>
            <person name="Tran Van P."/>
        </authorList>
    </citation>
    <scope>NUCLEOTIDE SEQUENCE</scope>
</reference>
<gene>
    <name evidence="5" type="ORF">NMOB1V02_LOCUS12407</name>
</gene>
<evidence type="ECO:0000256" key="2">
    <source>
        <dbReference type="PROSITE-ProRule" id="PRU01211"/>
    </source>
</evidence>
<sequence length="176" mass="19685">MNKTLTVLDNYIPRFFKGVKDDRPVSTWASQVKKTPQSPQSEAEQEAKTYILCCKMWLYIVFAGLVGLVTGMPHLHHNVGTSKSNHLTIEDFIAAKNDDFSFHEAQEDVLNGRNPELGEHFEGDIILPEGVNPQNGILQDSKLWPNAIVPYTITGNFSMSMSHTPFPETGKNIKLA</sequence>
<dbReference type="EMBL" id="OA891893">
    <property type="protein sequence ID" value="CAD7284803.1"/>
    <property type="molecule type" value="Genomic_DNA"/>
</dbReference>
<keyword evidence="3" id="KW-1133">Transmembrane helix</keyword>
<dbReference type="PROSITE" id="PS51864">
    <property type="entry name" value="ASTACIN"/>
    <property type="match status" value="1"/>
</dbReference>
<dbReference type="OrthoDB" id="10019582at2759"/>
<keyword evidence="3" id="KW-0472">Membrane</keyword>
<keyword evidence="3" id="KW-0812">Transmembrane</keyword>
<keyword evidence="6" id="KW-1185">Reference proteome</keyword>
<feature type="domain" description="Peptidase M12A" evidence="4">
    <location>
        <begin position="135"/>
        <end position="176"/>
    </location>
</feature>
<proteinExistence type="predicted"/>
<evidence type="ECO:0000313" key="6">
    <source>
        <dbReference type="Proteomes" id="UP000678499"/>
    </source>
</evidence>
<dbReference type="GO" id="GO:0004222">
    <property type="term" value="F:metalloendopeptidase activity"/>
    <property type="evidence" value="ECO:0007669"/>
    <property type="project" value="InterPro"/>
</dbReference>